<keyword evidence="2" id="KW-0472">Membrane</keyword>
<feature type="transmembrane region" description="Helical" evidence="2">
    <location>
        <begin position="248"/>
        <end position="268"/>
    </location>
</feature>
<evidence type="ECO:0008006" key="5">
    <source>
        <dbReference type="Google" id="ProtNLM"/>
    </source>
</evidence>
<proteinExistence type="predicted"/>
<dbReference type="Proteomes" id="UP001432014">
    <property type="component" value="Chromosome"/>
</dbReference>
<feature type="compositionally biased region" description="Basic and acidic residues" evidence="1">
    <location>
        <begin position="424"/>
        <end position="441"/>
    </location>
</feature>
<reference evidence="3 4" key="1">
    <citation type="submission" date="2022-10" db="EMBL/GenBank/DDBJ databases">
        <title>The complete genomes of actinobacterial strains from the NBC collection.</title>
        <authorList>
            <person name="Joergensen T.S."/>
            <person name="Alvarez Arevalo M."/>
            <person name="Sterndorff E.B."/>
            <person name="Faurdal D."/>
            <person name="Vuksanovic O."/>
            <person name="Mourched A.-S."/>
            <person name="Charusanti P."/>
            <person name="Shaw S."/>
            <person name="Blin K."/>
            <person name="Weber T."/>
        </authorList>
    </citation>
    <scope>NUCLEOTIDE SEQUENCE [LARGE SCALE GENOMIC DNA]</scope>
    <source>
        <strain evidence="3 4">NBC_01247</strain>
    </source>
</reference>
<feature type="region of interest" description="Disordered" evidence="1">
    <location>
        <begin position="404"/>
        <end position="441"/>
    </location>
</feature>
<feature type="transmembrane region" description="Helical" evidence="2">
    <location>
        <begin position="186"/>
        <end position="204"/>
    </location>
</feature>
<gene>
    <name evidence="3" type="ORF">OG469_27625</name>
</gene>
<feature type="transmembrane region" description="Helical" evidence="2">
    <location>
        <begin position="314"/>
        <end position="332"/>
    </location>
</feature>
<dbReference type="RefSeq" id="WP_329494909.1">
    <property type="nucleotide sequence ID" value="NZ_CP108460.1"/>
</dbReference>
<name>A0ABZ1WDK5_9ACTN</name>
<accession>A0ABZ1WDK5</accession>
<sequence length="441" mass="45205">MPAAVPLLIDATVLASVLAGLLLAPEVLRAAPGPPAPAGPPGPVVPPRRRPPGPGTALAVVIALLTLNQVLVTVYVLREHGGDTSFITRHLPAGWFALADGNAPIRWLAAHWPAPRLLAPSVLRVPALLELPFVLLAFATVLRMLDPGLYRRAARSPLLPPAAASYTAAFCAVEWQLHNPYTVDDILLRVLSAVLTPLLIRRLAARDDAPAPPAGAAALLLFGVGLWAVGRLVLVLYDTVLLYNLGRIGAELPAAAGAVAVLAAAHRARAALPAGGPPAGPAVSAIGTLLRRGLVLFLVPALAVRYGTGFGTPAVALAGGLLVLLTAALPALRAGTADRRGPLGRLALAGAAGLAAAWPAARWVPDAYYEAGLLRAATAFLLAAVAAGALADRLLADRAPADRVLDGPAAGRRPRTAPPADPVRTPDGHSSPERKQADSLP</sequence>
<evidence type="ECO:0000313" key="4">
    <source>
        <dbReference type="Proteomes" id="UP001432014"/>
    </source>
</evidence>
<dbReference type="EMBL" id="CP108482">
    <property type="protein sequence ID" value="WUS58941.1"/>
    <property type="molecule type" value="Genomic_DNA"/>
</dbReference>
<feature type="transmembrane region" description="Helical" evidence="2">
    <location>
        <begin position="344"/>
        <end position="361"/>
    </location>
</feature>
<evidence type="ECO:0000256" key="1">
    <source>
        <dbReference type="SAM" id="MobiDB-lite"/>
    </source>
</evidence>
<evidence type="ECO:0000313" key="3">
    <source>
        <dbReference type="EMBL" id="WUS58941.1"/>
    </source>
</evidence>
<feature type="transmembrane region" description="Helical" evidence="2">
    <location>
        <begin position="373"/>
        <end position="391"/>
    </location>
</feature>
<keyword evidence="4" id="KW-1185">Reference proteome</keyword>
<feature type="transmembrane region" description="Helical" evidence="2">
    <location>
        <begin position="216"/>
        <end position="236"/>
    </location>
</feature>
<protein>
    <recommendedName>
        <fullName evidence="5">Integral membrane protein</fullName>
    </recommendedName>
</protein>
<feature type="transmembrane region" description="Helical" evidence="2">
    <location>
        <begin position="54"/>
        <end position="77"/>
    </location>
</feature>
<keyword evidence="2" id="KW-1133">Transmembrane helix</keyword>
<evidence type="ECO:0000256" key="2">
    <source>
        <dbReference type="SAM" id="Phobius"/>
    </source>
</evidence>
<organism evidence="3 4">
    <name type="scientific">Kitasatospora herbaricolor</name>
    <dbReference type="NCBI Taxonomy" id="68217"/>
    <lineage>
        <taxon>Bacteria</taxon>
        <taxon>Bacillati</taxon>
        <taxon>Actinomycetota</taxon>
        <taxon>Actinomycetes</taxon>
        <taxon>Kitasatosporales</taxon>
        <taxon>Streptomycetaceae</taxon>
        <taxon>Kitasatospora</taxon>
    </lineage>
</organism>
<keyword evidence="2" id="KW-0812">Transmembrane</keyword>